<organism evidence="1 2">
    <name type="scientific">Demequina litoralis</name>
    <dbReference type="NCBI Taxonomy" id="3051660"/>
    <lineage>
        <taxon>Bacteria</taxon>
        <taxon>Bacillati</taxon>
        <taxon>Actinomycetota</taxon>
        <taxon>Actinomycetes</taxon>
        <taxon>Micrococcales</taxon>
        <taxon>Demequinaceae</taxon>
        <taxon>Demequina</taxon>
    </lineage>
</organism>
<evidence type="ECO:0000313" key="1">
    <source>
        <dbReference type="EMBL" id="MDN4475165.1"/>
    </source>
</evidence>
<reference evidence="1" key="1">
    <citation type="submission" date="2023-06" db="EMBL/GenBank/DDBJ databases">
        <title>Sysu t00192.</title>
        <authorList>
            <person name="Gao L."/>
            <person name="Fang B.-Z."/>
            <person name="Li W.-J."/>
        </authorList>
    </citation>
    <scope>NUCLEOTIDE SEQUENCE</scope>
    <source>
        <strain evidence="1">SYSU T00192</strain>
    </source>
</reference>
<dbReference type="Proteomes" id="UP001172728">
    <property type="component" value="Unassembled WGS sequence"/>
</dbReference>
<sequence>MRALLPAWGRSRREDFPAPVLLHIGIPKSATTAVQNGLAKSRRKLRKAGILYPELDGRINHHHLAVQLMGRRHGAWNPTGDSLDLLERLKRDASAPGVTQVVLSSELLAEIDITEARKVLSHLGDDVRILITLRSIPQLLPSSWQQGASAGHQEPFEDWLREVLRDPAKLDLRPLMSMRGDDGYTLMTRWKKLVGAKNITVLIPDPEDRTSVFAEMEELLGLDQGTLRQFSSNTSLSFTQSEFTRLTGAATRQHLTSFERVQLVQQGMGNGMKRGTGTKGRPATLPAWALDAAQEAGRALARSVKASRATVLGDLDVLSAEARTGADEPYAQPTEFPLSMVIDGLAGGFRRATEAPFASDDAMRPVVRAPRVEGIGEPLASDAQAVPLAFSGSAGLGRVAKAARTRLHSAAEGHALTRLKPGRDLRDGPAVVAVEPAATTAWRLYQSHLIDGGAQTWAEFAAGLSLARDDAWWQERATMLQALAARSDAPAVVTADDNAALAAACHALEAALGAPAGAVAGLAHGTPGVALLSVEQAAILRGFNAAIEGHGQEADRKRLVANGLVSSLTARAPEHGSLPALPPEVAEQARLHDARMAALLAEAGLAVPASPPAGDRGHGDPDAVEVVSADDAVAAAAGIIRAARAVSQAARKRAAARA</sequence>
<dbReference type="EMBL" id="JAUHPW010000003">
    <property type="protein sequence ID" value="MDN4475165.1"/>
    <property type="molecule type" value="Genomic_DNA"/>
</dbReference>
<proteinExistence type="predicted"/>
<comment type="caution">
    <text evidence="1">The sequence shown here is derived from an EMBL/GenBank/DDBJ whole genome shotgun (WGS) entry which is preliminary data.</text>
</comment>
<evidence type="ECO:0000313" key="2">
    <source>
        <dbReference type="Proteomes" id="UP001172728"/>
    </source>
</evidence>
<gene>
    <name evidence="1" type="ORF">QQX09_04740</name>
</gene>
<dbReference type="RefSeq" id="WP_301131616.1">
    <property type="nucleotide sequence ID" value="NZ_JAUHPW010000003.1"/>
</dbReference>
<protein>
    <submittedName>
        <fullName evidence="1">Uncharacterized protein</fullName>
    </submittedName>
</protein>
<keyword evidence="2" id="KW-1185">Reference proteome</keyword>
<accession>A0ABT8G7R4</accession>
<name>A0ABT8G7R4_9MICO</name>